<dbReference type="EMBL" id="JAVDSG010000001">
    <property type="protein sequence ID" value="MDR6597942.1"/>
    <property type="molecule type" value="Genomic_DNA"/>
</dbReference>
<dbReference type="Gene3D" id="3.10.310.10">
    <property type="entry name" value="Diaminopimelate Epimerase, Chain A, domain 1"/>
    <property type="match status" value="2"/>
</dbReference>
<keyword evidence="4" id="KW-1185">Reference proteome</keyword>
<sequence length="306" mass="31797">MTTATPGTRRAEPAILRYSAFSSDPAGGNPAGVVLDATGLDDAAMLRIAAAIGYSETAFAVPRDTAGEYDVRYFSPLVEVPFCGHATVATAVALGRTGTLRFHTAAGPVEIDTDGVTATLTSVPTSSEPASDEDVAAALAALRWDAADLDPRYPAHWAFGGARHLVVAVRDRARLAALDYDFDALGDLLRARGAVTAHLVHQRDEDTFDARDPFPVGGVVEDAATGAAAAAFGGYLRLLGLVTAPRVLTVHQGVDMGRPSTLTVRVSPDDPRVAVTGAAVEIPPVEIPPVEIPPVETPAETAGREV</sequence>
<dbReference type="PIRSF" id="PIRSF016184">
    <property type="entry name" value="PhzC_PhzF"/>
    <property type="match status" value="1"/>
</dbReference>
<dbReference type="SUPFAM" id="SSF54506">
    <property type="entry name" value="Diaminopimelate epimerase-like"/>
    <property type="match status" value="1"/>
</dbReference>
<organism evidence="3 4">
    <name type="scientific">Saccharothrix longispora</name>
    <dbReference type="NCBI Taxonomy" id="33920"/>
    <lineage>
        <taxon>Bacteria</taxon>
        <taxon>Bacillati</taxon>
        <taxon>Actinomycetota</taxon>
        <taxon>Actinomycetes</taxon>
        <taxon>Pseudonocardiales</taxon>
        <taxon>Pseudonocardiaceae</taxon>
        <taxon>Saccharothrix</taxon>
    </lineage>
</organism>
<evidence type="ECO:0000256" key="2">
    <source>
        <dbReference type="ARBA" id="ARBA00023235"/>
    </source>
</evidence>
<comment type="similarity">
    <text evidence="1">Belongs to the PhzF family.</text>
</comment>
<keyword evidence="2" id="KW-0413">Isomerase</keyword>
<name>A0ABU1Q4W2_9PSEU</name>
<proteinExistence type="inferred from homology"/>
<dbReference type="Proteomes" id="UP001268819">
    <property type="component" value="Unassembled WGS sequence"/>
</dbReference>
<accession>A0ABU1Q4W2</accession>
<dbReference type="PANTHER" id="PTHR13774:SF39">
    <property type="entry name" value="BIOSYNTHESIS PROTEIN, PUTATIVE-RELATED"/>
    <property type="match status" value="1"/>
</dbReference>
<reference evidence="3 4" key="1">
    <citation type="submission" date="2023-07" db="EMBL/GenBank/DDBJ databases">
        <title>Sequencing the genomes of 1000 actinobacteria strains.</title>
        <authorList>
            <person name="Klenk H.-P."/>
        </authorList>
    </citation>
    <scope>NUCLEOTIDE SEQUENCE [LARGE SCALE GENOMIC DNA]</scope>
    <source>
        <strain evidence="3 4">DSM 43749</strain>
    </source>
</reference>
<evidence type="ECO:0000256" key="1">
    <source>
        <dbReference type="ARBA" id="ARBA00008270"/>
    </source>
</evidence>
<dbReference type="Pfam" id="PF02567">
    <property type="entry name" value="PhzC-PhzF"/>
    <property type="match status" value="1"/>
</dbReference>
<dbReference type="PANTHER" id="PTHR13774">
    <property type="entry name" value="PHENAZINE BIOSYNTHESIS PROTEIN"/>
    <property type="match status" value="1"/>
</dbReference>
<comment type="caution">
    <text evidence="3">The sequence shown here is derived from an EMBL/GenBank/DDBJ whole genome shotgun (WGS) entry which is preliminary data.</text>
</comment>
<evidence type="ECO:0000313" key="4">
    <source>
        <dbReference type="Proteomes" id="UP001268819"/>
    </source>
</evidence>
<protein>
    <submittedName>
        <fullName evidence="3">PhzF family phenazine biosynthesis protein</fullName>
    </submittedName>
</protein>
<evidence type="ECO:0000313" key="3">
    <source>
        <dbReference type="EMBL" id="MDR6597942.1"/>
    </source>
</evidence>
<dbReference type="InterPro" id="IPR003719">
    <property type="entry name" value="Phenazine_PhzF-like"/>
</dbReference>
<dbReference type="NCBIfam" id="TIGR00654">
    <property type="entry name" value="PhzF_family"/>
    <property type="match status" value="1"/>
</dbReference>
<gene>
    <name evidence="3" type="ORF">J2S66_006326</name>
</gene>
<dbReference type="RefSeq" id="WP_310311761.1">
    <property type="nucleotide sequence ID" value="NZ_BAAAXB010000001.1"/>
</dbReference>